<dbReference type="InterPro" id="IPR002762">
    <property type="entry name" value="CbiX-like"/>
</dbReference>
<dbReference type="SUPFAM" id="SSF53800">
    <property type="entry name" value="Chelatase"/>
    <property type="match status" value="1"/>
</dbReference>
<name>A0A0U1PYA4_9BURK</name>
<dbReference type="RefSeq" id="WP_046742194.1">
    <property type="nucleotide sequence ID" value="NZ_LBNQ01000032.1"/>
</dbReference>
<evidence type="ECO:0008006" key="5">
    <source>
        <dbReference type="Google" id="ProtNLM"/>
    </source>
</evidence>
<dbReference type="InterPro" id="IPR050963">
    <property type="entry name" value="Sirohydro_Cobaltochel/CbiX"/>
</dbReference>
<keyword evidence="2" id="KW-0456">Lyase</keyword>
<protein>
    <recommendedName>
        <fullName evidence="5">Cobalamin biosynthesis protein CbiX</fullName>
    </recommendedName>
</protein>
<dbReference type="Proteomes" id="UP000050580">
    <property type="component" value="Unassembled WGS sequence"/>
</dbReference>
<accession>A0A0U1PYA4</accession>
<dbReference type="CDD" id="cd03416">
    <property type="entry name" value="CbiX_SirB_N"/>
    <property type="match status" value="1"/>
</dbReference>
<dbReference type="OrthoDB" id="9797895at2"/>
<dbReference type="GO" id="GO:0016829">
    <property type="term" value="F:lyase activity"/>
    <property type="evidence" value="ECO:0007669"/>
    <property type="project" value="UniProtKB-KW"/>
</dbReference>
<organism evidence="3 4">
    <name type="scientific">Lampropedia cohaerens</name>
    <dbReference type="NCBI Taxonomy" id="1610491"/>
    <lineage>
        <taxon>Bacteria</taxon>
        <taxon>Pseudomonadati</taxon>
        <taxon>Pseudomonadota</taxon>
        <taxon>Betaproteobacteria</taxon>
        <taxon>Burkholderiales</taxon>
        <taxon>Comamonadaceae</taxon>
        <taxon>Lampropedia</taxon>
    </lineage>
</organism>
<dbReference type="PANTHER" id="PTHR33542">
    <property type="entry name" value="SIROHYDROCHLORIN FERROCHELATASE, CHLOROPLASTIC"/>
    <property type="match status" value="1"/>
</dbReference>
<comment type="caution">
    <text evidence="3">The sequence shown here is derived from an EMBL/GenBank/DDBJ whole genome shotgun (WGS) entry which is preliminary data.</text>
</comment>
<evidence type="ECO:0000313" key="3">
    <source>
        <dbReference type="EMBL" id="KKW67500.1"/>
    </source>
</evidence>
<dbReference type="STRING" id="1610491.AAV94_10060"/>
<gene>
    <name evidence="3" type="ORF">AAV94_10060</name>
</gene>
<dbReference type="Pfam" id="PF01903">
    <property type="entry name" value="CbiX"/>
    <property type="match status" value="1"/>
</dbReference>
<keyword evidence="4" id="KW-1185">Reference proteome</keyword>
<evidence type="ECO:0000256" key="1">
    <source>
        <dbReference type="ARBA" id="ARBA00022723"/>
    </source>
</evidence>
<sequence length="135" mass="15156">MSPDNTASLQHTGVILFGHGSRDPLWREPMERMADALRRRRADRPVLCAYLELSKPDLEGAMQQLRGQHPQLRTVWIYPVFLGMGTHARQDLPRLRDELAAQHPDLTIALAPALGTDDRLIELVADIIEAQMGDA</sequence>
<dbReference type="GO" id="GO:0046872">
    <property type="term" value="F:metal ion binding"/>
    <property type="evidence" value="ECO:0007669"/>
    <property type="project" value="UniProtKB-KW"/>
</dbReference>
<reference evidence="3 4" key="1">
    <citation type="submission" date="2015-05" db="EMBL/GenBank/DDBJ databases">
        <title>Draft genome sequence of Lampropedia sp. CT6, isolated from the microbial mat of a hot water spring, located at Manikaran, India.</title>
        <authorList>
            <person name="Tripathi C."/>
            <person name="Rani P."/>
            <person name="Mahato N.K."/>
            <person name="Lal R."/>
        </authorList>
    </citation>
    <scope>NUCLEOTIDE SEQUENCE [LARGE SCALE GENOMIC DNA]</scope>
    <source>
        <strain evidence="3 4">CT6</strain>
    </source>
</reference>
<dbReference type="PANTHER" id="PTHR33542:SF3">
    <property type="entry name" value="SIROHYDROCHLORIN FERROCHELATASE, CHLOROPLASTIC"/>
    <property type="match status" value="1"/>
</dbReference>
<evidence type="ECO:0000256" key="2">
    <source>
        <dbReference type="ARBA" id="ARBA00023239"/>
    </source>
</evidence>
<evidence type="ECO:0000313" key="4">
    <source>
        <dbReference type="Proteomes" id="UP000050580"/>
    </source>
</evidence>
<keyword evidence="1" id="KW-0479">Metal-binding</keyword>
<dbReference type="Gene3D" id="3.40.50.1400">
    <property type="match status" value="1"/>
</dbReference>
<proteinExistence type="predicted"/>
<dbReference type="AlphaFoldDB" id="A0A0U1PYA4"/>
<dbReference type="EMBL" id="LBNQ01000032">
    <property type="protein sequence ID" value="KKW67500.1"/>
    <property type="molecule type" value="Genomic_DNA"/>
</dbReference>